<name>A0A410MDJ4_9BACI</name>
<organism evidence="1 2">
    <name type="scientific">Halobacillus litoralis</name>
    <dbReference type="NCBI Taxonomy" id="45668"/>
    <lineage>
        <taxon>Bacteria</taxon>
        <taxon>Bacillati</taxon>
        <taxon>Bacillota</taxon>
        <taxon>Bacilli</taxon>
        <taxon>Bacillales</taxon>
        <taxon>Bacillaceae</taxon>
        <taxon>Halobacillus</taxon>
    </lineage>
</organism>
<accession>A0A410MDJ4</accession>
<dbReference type="EMBL" id="CP026118">
    <property type="protein sequence ID" value="QAS52802.1"/>
    <property type="molecule type" value="Genomic_DNA"/>
</dbReference>
<dbReference type="OrthoDB" id="1919832at2"/>
<gene>
    <name evidence="1" type="ORF">HLI_11645</name>
</gene>
<protein>
    <submittedName>
        <fullName evidence="1">Uncharacterized protein</fullName>
    </submittedName>
</protein>
<sequence>MKYYGRRAEVGIDNRIFNSEEFDITFDVPFDNDTEPDESQITIYNLLDSTLNEIKKNQRVYINAGYKGDTGLVLSGYISKVTTKPGVDKETTVKILDKPPFDAEKTVNKSYKKNIKASQILRDLLSLLKLDSKLELPKDKAYAKGYEVDGEIAAEVSHIAKDCGAIFYINQGKSFIRPLQSKQPASFLLTSETGLIGTPAYFEEEGDGETVKGYTVECLLQHRITTGSVIRIESSTADGTYYVRKGKHRWSNDSSVTELEVIL</sequence>
<dbReference type="RefSeq" id="WP_128525079.1">
    <property type="nucleotide sequence ID" value="NZ_CP026118.1"/>
</dbReference>
<dbReference type="Proteomes" id="UP000287756">
    <property type="component" value="Chromosome"/>
</dbReference>
<dbReference type="NCBIfam" id="NF047561">
    <property type="entry name" value="orf58_phage_fam"/>
    <property type="match status" value="1"/>
</dbReference>
<evidence type="ECO:0000313" key="1">
    <source>
        <dbReference type="EMBL" id="QAS52802.1"/>
    </source>
</evidence>
<dbReference type="AlphaFoldDB" id="A0A410MDJ4"/>
<reference evidence="1 2" key="1">
    <citation type="submission" date="2018-01" db="EMBL/GenBank/DDBJ databases">
        <title>The whole genome sequencing and assembly of Halobacillus litoralis ERB031 strain.</title>
        <authorList>
            <person name="Lee S.-J."/>
            <person name="Park M.-K."/>
            <person name="Kim J.-Y."/>
            <person name="Lee Y.-J."/>
            <person name="Yi H."/>
            <person name="Bahn Y.-S."/>
            <person name="Kim J.F."/>
            <person name="Lee D.-W."/>
        </authorList>
    </citation>
    <scope>NUCLEOTIDE SEQUENCE [LARGE SCALE GENOMIC DNA]</scope>
    <source>
        <strain evidence="1 2">ERB 031</strain>
    </source>
</reference>
<proteinExistence type="predicted"/>
<evidence type="ECO:0000313" key="2">
    <source>
        <dbReference type="Proteomes" id="UP000287756"/>
    </source>
</evidence>
<dbReference type="KEGG" id="hli:HLI_11645"/>